<accession>A0A7Z9DYK5</accession>
<evidence type="ECO:0000256" key="14">
    <source>
        <dbReference type="ARBA" id="ARBA00047700"/>
    </source>
</evidence>
<dbReference type="InterPro" id="IPR002192">
    <property type="entry name" value="PPDK_AMP/ATP-bd"/>
</dbReference>
<dbReference type="InterPro" id="IPR013815">
    <property type="entry name" value="ATP_grasp_subdomain_1"/>
</dbReference>
<organism evidence="18 19">
    <name type="scientific">Planktothrix serta PCC 8927</name>
    <dbReference type="NCBI Taxonomy" id="671068"/>
    <lineage>
        <taxon>Bacteria</taxon>
        <taxon>Bacillati</taxon>
        <taxon>Cyanobacteriota</taxon>
        <taxon>Cyanophyceae</taxon>
        <taxon>Oscillatoriophycideae</taxon>
        <taxon>Oscillatoriales</taxon>
        <taxon>Microcoleaceae</taxon>
        <taxon>Planktothrix</taxon>
    </lineage>
</organism>
<dbReference type="InterPro" id="IPR040442">
    <property type="entry name" value="Pyrv_kinase-like_dom_sf"/>
</dbReference>
<dbReference type="EMBL" id="CZCU02000126">
    <property type="protein sequence ID" value="VXD16013.1"/>
    <property type="molecule type" value="Genomic_DNA"/>
</dbReference>
<keyword evidence="9" id="KW-0547">Nucleotide-binding</keyword>
<dbReference type="PROSITE" id="PS00742">
    <property type="entry name" value="PEP_ENZYMES_2"/>
    <property type="match status" value="1"/>
</dbReference>
<gene>
    <name evidence="18" type="ORF">PL8927_510041</name>
</gene>
<comment type="caution">
    <text evidence="18">The sequence shown here is derived from an EMBL/GenBank/DDBJ whole genome shotgun (WGS) entry which is preliminary data.</text>
</comment>
<dbReference type="PANTHER" id="PTHR43030:SF1">
    <property type="entry name" value="PHOSPHOENOLPYRUVATE SYNTHASE"/>
    <property type="match status" value="1"/>
</dbReference>
<evidence type="ECO:0000313" key="18">
    <source>
        <dbReference type="EMBL" id="VXD16013.1"/>
    </source>
</evidence>
<evidence type="ECO:0000256" key="6">
    <source>
        <dbReference type="ARBA" id="ARBA00021623"/>
    </source>
</evidence>
<evidence type="ECO:0000259" key="16">
    <source>
        <dbReference type="Pfam" id="PF01326"/>
    </source>
</evidence>
<dbReference type="SUPFAM" id="SSF51621">
    <property type="entry name" value="Phosphoenolpyruvate/pyruvate domain"/>
    <property type="match status" value="1"/>
</dbReference>
<evidence type="ECO:0000256" key="3">
    <source>
        <dbReference type="ARBA" id="ARBA00004742"/>
    </source>
</evidence>
<protein>
    <recommendedName>
        <fullName evidence="6">Phosphoenolpyruvate synthase</fullName>
        <ecNumber evidence="5">2.7.9.2</ecNumber>
    </recommendedName>
    <alternativeName>
        <fullName evidence="13">Pyruvate, water dikinase</fullName>
    </alternativeName>
</protein>
<evidence type="ECO:0000259" key="17">
    <source>
        <dbReference type="Pfam" id="PF02896"/>
    </source>
</evidence>
<keyword evidence="8" id="KW-0479">Metal-binding</keyword>
<keyword evidence="11" id="KW-0067">ATP-binding</keyword>
<dbReference type="PANTHER" id="PTHR43030">
    <property type="entry name" value="PHOSPHOENOLPYRUVATE SYNTHASE"/>
    <property type="match status" value="1"/>
</dbReference>
<keyword evidence="10" id="KW-0418">Kinase</keyword>
<evidence type="ECO:0000256" key="9">
    <source>
        <dbReference type="ARBA" id="ARBA00022741"/>
    </source>
</evidence>
<dbReference type="Gene3D" id="3.20.20.60">
    <property type="entry name" value="Phosphoenolpyruvate-binding domains"/>
    <property type="match status" value="1"/>
</dbReference>
<reference evidence="18" key="1">
    <citation type="submission" date="2019-10" db="EMBL/GenBank/DDBJ databases">
        <authorList>
            <consortium name="Genoscope - CEA"/>
            <person name="William W."/>
        </authorList>
    </citation>
    <scope>NUCLEOTIDE SEQUENCE [LARGE SCALE GENOMIC DNA]</scope>
    <source>
        <strain evidence="18">BBR_PRJEB10992</strain>
    </source>
</reference>
<comment type="pathway">
    <text evidence="3">Carbohydrate biosynthesis; gluconeogenesis.</text>
</comment>
<evidence type="ECO:0000259" key="15">
    <source>
        <dbReference type="Pfam" id="PF00391"/>
    </source>
</evidence>
<keyword evidence="7" id="KW-0808">Transferase</keyword>
<dbReference type="RefSeq" id="WP_083619863.1">
    <property type="nucleotide sequence ID" value="NZ_LR734863.1"/>
</dbReference>
<evidence type="ECO:0000256" key="7">
    <source>
        <dbReference type="ARBA" id="ARBA00022679"/>
    </source>
</evidence>
<dbReference type="InterPro" id="IPR036637">
    <property type="entry name" value="Phosphohistidine_dom_sf"/>
</dbReference>
<dbReference type="GO" id="GO:0006094">
    <property type="term" value="P:gluconeogenesis"/>
    <property type="evidence" value="ECO:0007669"/>
    <property type="project" value="UniProtKB-UniPathway"/>
</dbReference>
<dbReference type="InterPro" id="IPR023151">
    <property type="entry name" value="PEP_util_CS"/>
</dbReference>
<dbReference type="SUPFAM" id="SSF52009">
    <property type="entry name" value="Phosphohistidine domain"/>
    <property type="match status" value="1"/>
</dbReference>
<dbReference type="Proteomes" id="UP000184550">
    <property type="component" value="Unassembled WGS sequence"/>
</dbReference>
<dbReference type="UniPathway" id="UPA00138"/>
<evidence type="ECO:0000256" key="13">
    <source>
        <dbReference type="ARBA" id="ARBA00033470"/>
    </source>
</evidence>
<comment type="function">
    <text evidence="2">Catalyzes the phosphorylation of pyruvate to phosphoenolpyruvate.</text>
</comment>
<evidence type="ECO:0000256" key="10">
    <source>
        <dbReference type="ARBA" id="ARBA00022777"/>
    </source>
</evidence>
<dbReference type="SUPFAM" id="SSF56059">
    <property type="entry name" value="Glutathione synthetase ATP-binding domain-like"/>
    <property type="match status" value="1"/>
</dbReference>
<feature type="domain" description="PEP-utilising enzyme mobile" evidence="15">
    <location>
        <begin position="380"/>
        <end position="450"/>
    </location>
</feature>
<dbReference type="AlphaFoldDB" id="A0A7Z9DYK5"/>
<dbReference type="OrthoDB" id="9765468at2"/>
<dbReference type="Pfam" id="PF02896">
    <property type="entry name" value="PEP-utilizers_C"/>
    <property type="match status" value="1"/>
</dbReference>
<name>A0A7Z9DYK5_9CYAN</name>
<evidence type="ECO:0000256" key="4">
    <source>
        <dbReference type="ARBA" id="ARBA00007837"/>
    </source>
</evidence>
<dbReference type="InterPro" id="IPR006319">
    <property type="entry name" value="PEP_synth"/>
</dbReference>
<sequence length="787" mass="88915">MNNFYWLHQIQLSDREVVGERAFYLSHLLRQGCPVLPGFVVTAKLFWEFLQTIDWLEPLFVDFPQSSLYFDVNQPRQLQAIAQRLCQQLIDTQLSEFWSDQIQANIDELNTPALIFYPSLSLPHHLQTSGLLDAVICWGDHQTASDGLKQAYAEFFRARGLLYWQRSGVRLQDLQPAVLVQPLQSASASGFVKIQRNCWEIHSTWGLEFSLLWGENHPDIYSIQPQTGRVKQQHLGAKTIIYDLKSSVDQPTKYPIPQKQFGTTLSQLPIYASLIPEPQQGFSLTPEQLQPLIQIIQQVVSSSPQTTRFDWRLCQPRPEEEPQFYLIGAGSTESPVSSNPVNSSSTPRQQHFQGLAVASGQGGGTAYILNATAPIPSQLPDNTVLVVPAITLDYLPLLKQTVAIVAERGGMTSHGAIVARELGIPAVCGIVNATAQIKMGESVFVDGNRGEVYFMEQEHPVNERLAKRSFQQQHLLETDFIPNATPLMVNISQSISMQRLPFLPIDGVGLLRSELMAIEVLENPQNPTLNSWVSQGVDRNHYNFSYWIEPEQQPQFIQRMAEPLHQLAGLLSPRPIYYRALDLREVGREEGRFPVSDSRSLERLALLDLELKILLQLYESGDQNIYLILPFIRSVEDFLMYRDRIEASGLMRYPQFQVWIMAEVPSILFLLPDYVKAGVQGISIGTNDLTQLLFGIDRNQMQIFPGEYERHPALKKAIQQLIIMAKQANIPCSICGDAPALYPELIEDLVRWGITSISVSLDAVESTYKAIARSEKRILLEVARQQL</sequence>
<evidence type="ECO:0000256" key="8">
    <source>
        <dbReference type="ARBA" id="ARBA00022723"/>
    </source>
</evidence>
<dbReference type="Gene3D" id="3.30.1490.20">
    <property type="entry name" value="ATP-grasp fold, A domain"/>
    <property type="match status" value="1"/>
</dbReference>
<dbReference type="Pfam" id="PF01326">
    <property type="entry name" value="PPDK_N"/>
    <property type="match status" value="1"/>
</dbReference>
<evidence type="ECO:0000256" key="1">
    <source>
        <dbReference type="ARBA" id="ARBA00001946"/>
    </source>
</evidence>
<comment type="catalytic activity">
    <reaction evidence="14">
        <text>pyruvate + ATP + H2O = phosphoenolpyruvate + AMP + phosphate + 2 H(+)</text>
        <dbReference type="Rhea" id="RHEA:11364"/>
        <dbReference type="ChEBI" id="CHEBI:15361"/>
        <dbReference type="ChEBI" id="CHEBI:15377"/>
        <dbReference type="ChEBI" id="CHEBI:15378"/>
        <dbReference type="ChEBI" id="CHEBI:30616"/>
        <dbReference type="ChEBI" id="CHEBI:43474"/>
        <dbReference type="ChEBI" id="CHEBI:58702"/>
        <dbReference type="ChEBI" id="CHEBI:456215"/>
        <dbReference type="EC" id="2.7.9.2"/>
    </reaction>
</comment>
<evidence type="ECO:0000313" key="19">
    <source>
        <dbReference type="Proteomes" id="UP000184550"/>
    </source>
</evidence>
<keyword evidence="19" id="KW-1185">Reference proteome</keyword>
<dbReference type="Pfam" id="PF00391">
    <property type="entry name" value="PEP-utilizers"/>
    <property type="match status" value="1"/>
</dbReference>
<feature type="domain" description="Pyruvate phosphate dikinase AMP/ATP-binding" evidence="16">
    <location>
        <begin position="17"/>
        <end position="283"/>
    </location>
</feature>
<dbReference type="InterPro" id="IPR015813">
    <property type="entry name" value="Pyrv/PenolPyrv_kinase-like_dom"/>
</dbReference>
<evidence type="ECO:0000256" key="11">
    <source>
        <dbReference type="ARBA" id="ARBA00022840"/>
    </source>
</evidence>
<comment type="similarity">
    <text evidence="4">Belongs to the PEP-utilizing enzyme family.</text>
</comment>
<keyword evidence="12" id="KW-0460">Magnesium</keyword>
<feature type="domain" description="PEP-utilising enzyme C-terminal" evidence="17">
    <location>
        <begin position="485"/>
        <end position="774"/>
    </location>
</feature>
<dbReference type="GO" id="GO:0005524">
    <property type="term" value="F:ATP binding"/>
    <property type="evidence" value="ECO:0007669"/>
    <property type="project" value="UniProtKB-KW"/>
</dbReference>
<dbReference type="GO" id="GO:0008986">
    <property type="term" value="F:pyruvate, water dikinase activity"/>
    <property type="evidence" value="ECO:0007669"/>
    <property type="project" value="UniProtKB-EC"/>
</dbReference>
<dbReference type="InterPro" id="IPR008279">
    <property type="entry name" value="PEP-util_enz_mobile_dom"/>
</dbReference>
<evidence type="ECO:0000256" key="5">
    <source>
        <dbReference type="ARBA" id="ARBA00011996"/>
    </source>
</evidence>
<evidence type="ECO:0000256" key="12">
    <source>
        <dbReference type="ARBA" id="ARBA00022842"/>
    </source>
</evidence>
<comment type="cofactor">
    <cofactor evidence="1">
        <name>Mg(2+)</name>
        <dbReference type="ChEBI" id="CHEBI:18420"/>
    </cofactor>
</comment>
<dbReference type="EC" id="2.7.9.2" evidence="5"/>
<dbReference type="GO" id="GO:0046872">
    <property type="term" value="F:metal ion binding"/>
    <property type="evidence" value="ECO:0007669"/>
    <property type="project" value="UniProtKB-KW"/>
</dbReference>
<dbReference type="Gene3D" id="3.50.30.10">
    <property type="entry name" value="Phosphohistidine domain"/>
    <property type="match status" value="1"/>
</dbReference>
<dbReference type="InterPro" id="IPR000121">
    <property type="entry name" value="PEP_util_C"/>
</dbReference>
<evidence type="ECO:0000256" key="2">
    <source>
        <dbReference type="ARBA" id="ARBA00002988"/>
    </source>
</evidence>
<proteinExistence type="inferred from homology"/>